<gene>
    <name evidence="3" type="ORF">HMPREF0602_0814</name>
</gene>
<dbReference type="GO" id="GO:0005737">
    <property type="term" value="C:cytoplasm"/>
    <property type="evidence" value="ECO:0007669"/>
    <property type="project" value="TreeGrafter"/>
</dbReference>
<dbReference type="Pfam" id="PF03969">
    <property type="entry name" value="AFG1_ATPase"/>
    <property type="match status" value="1"/>
</dbReference>
<dbReference type="GO" id="GO:0016887">
    <property type="term" value="F:ATP hydrolysis activity"/>
    <property type="evidence" value="ECO:0007669"/>
    <property type="project" value="InterPro"/>
</dbReference>
<dbReference type="Gene3D" id="3.40.50.300">
    <property type="entry name" value="P-loop containing nucleotide triphosphate hydrolases"/>
    <property type="match status" value="1"/>
</dbReference>
<dbReference type="HOGENOM" id="CLU_008681_0_4_4"/>
<dbReference type="EMBL" id="AEEF01000047">
    <property type="protein sequence ID" value="EFM04756.1"/>
    <property type="molecule type" value="Genomic_DNA"/>
</dbReference>
<accession>E0N8I4</accession>
<dbReference type="PANTHER" id="PTHR12169:SF6">
    <property type="entry name" value="AFG1-LIKE ATPASE"/>
    <property type="match status" value="1"/>
</dbReference>
<dbReference type="RefSeq" id="WP_002213340.1">
    <property type="nucleotide sequence ID" value="NZ_GL397187.1"/>
</dbReference>
<evidence type="ECO:0000313" key="3">
    <source>
        <dbReference type="EMBL" id="EFM04756.1"/>
    </source>
</evidence>
<dbReference type="GO" id="GO:0005524">
    <property type="term" value="F:ATP binding"/>
    <property type="evidence" value="ECO:0007669"/>
    <property type="project" value="UniProtKB-KW"/>
</dbReference>
<reference evidence="3 4" key="1">
    <citation type="submission" date="2010-07" db="EMBL/GenBank/DDBJ databases">
        <authorList>
            <person name="Muzny D."/>
            <person name="Qin X."/>
            <person name="Deng J."/>
            <person name="Jiang H."/>
            <person name="Liu Y."/>
            <person name="Qu J."/>
            <person name="Song X.-Z."/>
            <person name="Zhang L."/>
            <person name="Thornton R."/>
            <person name="Coyle M."/>
            <person name="Francisco L."/>
            <person name="Jackson L."/>
            <person name="Javaid M."/>
            <person name="Korchina V."/>
            <person name="Kovar C."/>
            <person name="Mata R."/>
            <person name="Mathew T."/>
            <person name="Ngo R."/>
            <person name="Nguyen L."/>
            <person name="Nguyen N."/>
            <person name="Okwuonu G."/>
            <person name="Ongeri F."/>
            <person name="Pham C."/>
            <person name="Simmons D."/>
            <person name="Wilczek-Boney K."/>
            <person name="Hale W."/>
            <person name="Jakkamsetti A."/>
            <person name="Pham P."/>
            <person name="Ruth R."/>
            <person name="San Lucas F."/>
            <person name="Warren J."/>
            <person name="Zhang J."/>
            <person name="Zhao Z."/>
            <person name="Zhou C."/>
            <person name="Zhu D."/>
            <person name="Lee S."/>
            <person name="Bess C."/>
            <person name="Blankenburg K."/>
            <person name="Forbes L."/>
            <person name="Fu Q."/>
            <person name="Gubbala S."/>
            <person name="Hirani K."/>
            <person name="Jayaseelan J.C."/>
            <person name="Lara F."/>
            <person name="Munidasa M."/>
            <person name="Palculict T."/>
            <person name="Patil S."/>
            <person name="Pu L.-L."/>
            <person name="Saada N."/>
            <person name="Tang L."/>
            <person name="Weissenberger G."/>
            <person name="Zhu Y."/>
            <person name="Hemphill L."/>
            <person name="Shang Y."/>
            <person name="Youmans B."/>
            <person name="Ayvaz T."/>
            <person name="Ross M."/>
            <person name="Santibanez J."/>
            <person name="Aqrawi P."/>
            <person name="Gross S."/>
            <person name="Joshi V."/>
            <person name="Fowler G."/>
            <person name="Nazareth L."/>
            <person name="Reid J."/>
            <person name="Worley K."/>
            <person name="Petrosino J."/>
            <person name="Highlander S."/>
            <person name="Gibbs R."/>
        </authorList>
    </citation>
    <scope>NUCLEOTIDE SEQUENCE [LARGE SCALE GENOMIC DNA]</scope>
    <source>
        <strain evidence="3 4">ATCC 13091</strain>
    </source>
</reference>
<name>E0N8I4_NEIM3</name>
<keyword evidence="2" id="KW-0067">ATP-binding</keyword>
<proteinExistence type="predicted"/>
<dbReference type="SUPFAM" id="SSF52540">
    <property type="entry name" value="P-loop containing nucleoside triphosphate hydrolases"/>
    <property type="match status" value="1"/>
</dbReference>
<organism evidence="3 4">
    <name type="scientific">Neisseria meningitidis serogroup B (strain ATCC 13091 / M2091)</name>
    <dbReference type="NCBI Taxonomy" id="862513"/>
    <lineage>
        <taxon>Bacteria</taxon>
        <taxon>Pseudomonadati</taxon>
        <taxon>Pseudomonadota</taxon>
        <taxon>Betaproteobacteria</taxon>
        <taxon>Neisseriales</taxon>
        <taxon>Neisseriaceae</taxon>
        <taxon>Neisseria</taxon>
    </lineage>
</organism>
<sequence length="383" mass="43643">MSNRDQLFKAPPFENHSPLTWYQAASQLPNFIRDDAQAAAIEYLDRLWTELMMFKRKRNRFLGRSLRSPQVPKGLYFYGGVGRGKSFLMDAFFGCLPYRRKRRVHFHAFMAEIHQRLKTLKSESNPLKSVAAEIAKETRVLCFDEFHVSDIADAMILGRLLENLLNEGVVLVATSNYAPSELYPQGQNRSSFLPTIALIESSLTVLNVDGGEDYRLRTLRPAEIFFTPANEENEAKLAKLFKEMTGITDLNPGISTIHGREIPHKAESGCAIWFDFRALCFGPRSQSDYLYLAEHYEMVFISGLEQLSPQEKAEARRLTWLIDVLYDFRVKLCATGAVDVNHIYTEGDFAEEFTRSASRMVEMQSEVYLEQPHLTLSPKASGG</sequence>
<dbReference type="InterPro" id="IPR005654">
    <property type="entry name" value="ATPase_AFG1-like"/>
</dbReference>
<evidence type="ECO:0000256" key="1">
    <source>
        <dbReference type="ARBA" id="ARBA00022741"/>
    </source>
</evidence>
<dbReference type="FunFam" id="3.40.50.300:FF:001254">
    <property type="entry name" value="Cell division protein ZapE"/>
    <property type="match status" value="1"/>
</dbReference>
<evidence type="ECO:0000256" key="2">
    <source>
        <dbReference type="ARBA" id="ARBA00022840"/>
    </source>
</evidence>
<dbReference type="NCBIfam" id="NF040713">
    <property type="entry name" value="ZapE"/>
    <property type="match status" value="1"/>
</dbReference>
<evidence type="ECO:0000313" key="4">
    <source>
        <dbReference type="Proteomes" id="UP000005526"/>
    </source>
</evidence>
<keyword evidence="1" id="KW-0547">Nucleotide-binding</keyword>
<dbReference type="AlphaFoldDB" id="E0N8I4"/>
<comment type="caution">
    <text evidence="3">The sequence shown here is derived from an EMBL/GenBank/DDBJ whole genome shotgun (WGS) entry which is preliminary data.</text>
</comment>
<dbReference type="PANTHER" id="PTHR12169">
    <property type="entry name" value="ATPASE N2B"/>
    <property type="match status" value="1"/>
</dbReference>
<dbReference type="InterPro" id="IPR027417">
    <property type="entry name" value="P-loop_NTPase"/>
</dbReference>
<dbReference type="Proteomes" id="UP000005526">
    <property type="component" value="Unassembled WGS sequence"/>
</dbReference>
<protein>
    <submittedName>
        <fullName evidence="3">ATPase, AFG1 family</fullName>
    </submittedName>
</protein>